<evidence type="ECO:0000256" key="1">
    <source>
        <dbReference type="SAM" id="Coils"/>
    </source>
</evidence>
<keyword evidence="2" id="KW-0812">Transmembrane</keyword>
<evidence type="ECO:0000313" key="3">
    <source>
        <dbReference type="EMBL" id="MCF0064749.1"/>
    </source>
</evidence>
<keyword evidence="2" id="KW-0472">Membrane</keyword>
<keyword evidence="4" id="KW-1185">Reference proteome</keyword>
<feature type="transmembrane region" description="Helical" evidence="2">
    <location>
        <begin position="47"/>
        <end position="65"/>
    </location>
</feature>
<keyword evidence="2" id="KW-1133">Transmembrane helix</keyword>
<dbReference type="AlphaFoldDB" id="A0A9X1THR4"/>
<gene>
    <name evidence="3" type="ORF">LXM26_24775</name>
</gene>
<accession>A0A9X1THR4</accession>
<keyword evidence="1" id="KW-0175">Coiled coil</keyword>
<evidence type="ECO:0008006" key="5">
    <source>
        <dbReference type="Google" id="ProtNLM"/>
    </source>
</evidence>
<name>A0A9X1THR4_9BACT</name>
<proteinExistence type="predicted"/>
<dbReference type="RefSeq" id="WP_234657712.1">
    <property type="nucleotide sequence ID" value="NZ_CP094997.1"/>
</dbReference>
<dbReference type="EMBL" id="JAJTTC010000008">
    <property type="protein sequence ID" value="MCF0064749.1"/>
    <property type="molecule type" value="Genomic_DNA"/>
</dbReference>
<sequence>MNGSNEENFKEPLGDWLKESFDQFELSPRPSLRKRVFAGLPNNGKRLFQAALGLLLALLLALYFVKADKNEIAVATSHGKATASQHSAPIKKMGMSSTKKATNDEAMPVRASAPAVKVVTVFPIRQVRTATSKAEMVKKQKQQLKAETESESETATAGLQATFPQTLLASLPTNPPKPLETSLPVWPEIVPDSNTLAPVQKKNATGWFFSVTPSQNFQMLYVRSNAEMVIENIRFAGLSSMQSKGIKLAAGVERWGFKGSAAYTFLQYQTRFDIGGPKIEMEQTGPDQYKIIRQNTSTNEIRQDLHFIGLGIARQFDFHARSLGPYIATTGLEYTRSLSNDQGLAMVNASFARKLHLRAPFQISVGPTVEVGLNDLKIKSMGWRYRPYQVGISVTVSGVVKHK</sequence>
<evidence type="ECO:0000256" key="2">
    <source>
        <dbReference type="SAM" id="Phobius"/>
    </source>
</evidence>
<comment type="caution">
    <text evidence="3">The sequence shown here is derived from an EMBL/GenBank/DDBJ whole genome shotgun (WGS) entry which is preliminary data.</text>
</comment>
<protein>
    <recommendedName>
        <fullName evidence="5">Outer membrane protein beta-barrel domain-containing protein</fullName>
    </recommendedName>
</protein>
<reference evidence="3" key="1">
    <citation type="submission" date="2021-12" db="EMBL/GenBank/DDBJ databases">
        <title>Novel species in genus Dyadobacter.</title>
        <authorList>
            <person name="Ma C."/>
        </authorList>
    </citation>
    <scope>NUCLEOTIDE SEQUENCE</scope>
    <source>
        <strain evidence="3">LJ419</strain>
    </source>
</reference>
<feature type="coiled-coil region" evidence="1">
    <location>
        <begin position="127"/>
        <end position="154"/>
    </location>
</feature>
<dbReference type="Proteomes" id="UP001139000">
    <property type="component" value="Unassembled WGS sequence"/>
</dbReference>
<evidence type="ECO:0000313" key="4">
    <source>
        <dbReference type="Proteomes" id="UP001139000"/>
    </source>
</evidence>
<organism evidence="3 4">
    <name type="scientific">Dyadobacter chenwenxiniae</name>
    <dbReference type="NCBI Taxonomy" id="2906456"/>
    <lineage>
        <taxon>Bacteria</taxon>
        <taxon>Pseudomonadati</taxon>
        <taxon>Bacteroidota</taxon>
        <taxon>Cytophagia</taxon>
        <taxon>Cytophagales</taxon>
        <taxon>Spirosomataceae</taxon>
        <taxon>Dyadobacter</taxon>
    </lineage>
</organism>